<feature type="transmembrane region" description="Helical" evidence="5">
    <location>
        <begin position="88"/>
        <end position="105"/>
    </location>
</feature>
<sequence>MAENARVLYHCRNIAVLRTSWIEENPGRRFQCCQNREGGCSFFRWVDDPLCPRARAIIPGLLWQLNVLENERDTFLRENVELEKRMKWLQALLLGVLLGLLIWWLV</sequence>
<keyword evidence="2 4" id="KW-0863">Zinc-finger</keyword>
<keyword evidence="5" id="KW-1133">Transmembrane helix</keyword>
<comment type="caution">
    <text evidence="7">The sequence shown here is derived from an EMBL/GenBank/DDBJ whole genome shotgun (WGS) entry which is preliminary data.</text>
</comment>
<keyword evidence="5" id="KW-0812">Transmembrane</keyword>
<keyword evidence="8" id="KW-1185">Reference proteome</keyword>
<dbReference type="GO" id="GO:0140078">
    <property type="term" value="F:class I DNA-(apurinic or apyrimidinic site) endonuclease activity"/>
    <property type="evidence" value="ECO:0007669"/>
    <property type="project" value="UniProtKB-EC"/>
</dbReference>
<dbReference type="EMBL" id="NKXS01004461">
    <property type="protein sequence ID" value="PIN06303.1"/>
    <property type="molecule type" value="Genomic_DNA"/>
</dbReference>
<organism evidence="7 8">
    <name type="scientific">Handroanthus impetiginosus</name>
    <dbReference type="NCBI Taxonomy" id="429701"/>
    <lineage>
        <taxon>Eukaryota</taxon>
        <taxon>Viridiplantae</taxon>
        <taxon>Streptophyta</taxon>
        <taxon>Embryophyta</taxon>
        <taxon>Tracheophyta</taxon>
        <taxon>Spermatophyta</taxon>
        <taxon>Magnoliopsida</taxon>
        <taxon>eudicotyledons</taxon>
        <taxon>Gunneridae</taxon>
        <taxon>Pentapetalae</taxon>
        <taxon>asterids</taxon>
        <taxon>lamiids</taxon>
        <taxon>Lamiales</taxon>
        <taxon>Bignoniaceae</taxon>
        <taxon>Crescentiina</taxon>
        <taxon>Tabebuia alliance</taxon>
        <taxon>Handroanthus</taxon>
    </lineage>
</organism>
<dbReference type="InterPro" id="IPR010666">
    <property type="entry name" value="Znf_GRF"/>
</dbReference>
<evidence type="ECO:0000313" key="7">
    <source>
        <dbReference type="EMBL" id="PIN06303.1"/>
    </source>
</evidence>
<evidence type="ECO:0000313" key="8">
    <source>
        <dbReference type="Proteomes" id="UP000231279"/>
    </source>
</evidence>
<dbReference type="EC" id="4.2.99.18" evidence="7"/>
<dbReference type="Proteomes" id="UP000231279">
    <property type="component" value="Unassembled WGS sequence"/>
</dbReference>
<protein>
    <submittedName>
        <fullName evidence="7">DNA-(Apurinic or apyrimidinic site) lyase</fullName>
        <ecNumber evidence="7">4.2.99.18</ecNumber>
    </submittedName>
</protein>
<gene>
    <name evidence="7" type="ORF">CDL12_21143</name>
</gene>
<evidence type="ECO:0000256" key="2">
    <source>
        <dbReference type="ARBA" id="ARBA00022771"/>
    </source>
</evidence>
<proteinExistence type="predicted"/>
<keyword evidence="7" id="KW-0456">Lyase</keyword>
<dbReference type="Pfam" id="PF06839">
    <property type="entry name" value="Zn_ribbon_GRF"/>
    <property type="match status" value="1"/>
</dbReference>
<dbReference type="PROSITE" id="PS51999">
    <property type="entry name" value="ZF_GRF"/>
    <property type="match status" value="1"/>
</dbReference>
<evidence type="ECO:0000256" key="5">
    <source>
        <dbReference type="SAM" id="Phobius"/>
    </source>
</evidence>
<keyword evidence="3" id="KW-0862">Zinc</keyword>
<keyword evidence="5" id="KW-0472">Membrane</keyword>
<evidence type="ECO:0000256" key="3">
    <source>
        <dbReference type="ARBA" id="ARBA00022833"/>
    </source>
</evidence>
<accession>A0A2G9GM15</accession>
<dbReference type="AlphaFoldDB" id="A0A2G9GM15"/>
<evidence type="ECO:0000259" key="6">
    <source>
        <dbReference type="PROSITE" id="PS51999"/>
    </source>
</evidence>
<dbReference type="PANTHER" id="PTHR33248">
    <property type="entry name" value="ZINC ION-BINDING PROTEIN"/>
    <property type="match status" value="1"/>
</dbReference>
<dbReference type="GO" id="GO:0008270">
    <property type="term" value="F:zinc ion binding"/>
    <property type="evidence" value="ECO:0007669"/>
    <property type="project" value="UniProtKB-KW"/>
</dbReference>
<evidence type="ECO:0000256" key="4">
    <source>
        <dbReference type="PROSITE-ProRule" id="PRU01343"/>
    </source>
</evidence>
<name>A0A2G9GM15_9LAMI</name>
<evidence type="ECO:0000256" key="1">
    <source>
        <dbReference type="ARBA" id="ARBA00022723"/>
    </source>
</evidence>
<feature type="domain" description="GRF-type" evidence="6">
    <location>
        <begin position="8"/>
        <end position="49"/>
    </location>
</feature>
<reference evidence="8" key="1">
    <citation type="journal article" date="2018" name="Gigascience">
        <title>Genome assembly of the Pink Ipe (Handroanthus impetiginosus, Bignoniaceae), a highly valued, ecologically keystone Neotropical timber forest tree.</title>
        <authorList>
            <person name="Silva-Junior O.B."/>
            <person name="Grattapaglia D."/>
            <person name="Novaes E."/>
            <person name="Collevatti R.G."/>
        </authorList>
    </citation>
    <scope>NUCLEOTIDE SEQUENCE [LARGE SCALE GENOMIC DNA]</scope>
    <source>
        <strain evidence="8">cv. UFG-1</strain>
    </source>
</reference>
<keyword evidence="1" id="KW-0479">Metal-binding</keyword>
<dbReference type="OrthoDB" id="913116at2759"/>